<dbReference type="RefSeq" id="WP_054284997.1">
    <property type="nucleotide sequence ID" value="NZ_CYHA01000002.1"/>
</dbReference>
<dbReference type="OrthoDB" id="9787920at2"/>
<keyword evidence="3" id="KW-1185">Reference proteome</keyword>
<dbReference type="Gene3D" id="3.40.630.30">
    <property type="match status" value="1"/>
</dbReference>
<dbReference type="GO" id="GO:0016747">
    <property type="term" value="F:acyltransferase activity, transferring groups other than amino-acyl groups"/>
    <property type="evidence" value="ECO:0007669"/>
    <property type="project" value="InterPro"/>
</dbReference>
<feature type="domain" description="N-acetyltransferase" evidence="1">
    <location>
        <begin position="1"/>
        <end position="141"/>
    </location>
</feature>
<reference evidence="3" key="1">
    <citation type="submission" date="2015-08" db="EMBL/GenBank/DDBJ databases">
        <authorList>
            <person name="Varghese N."/>
        </authorList>
    </citation>
    <scope>NUCLEOTIDE SEQUENCE [LARGE SCALE GENOMIC DNA]</scope>
    <source>
        <strain evidence="3">DSM 17901</strain>
    </source>
</reference>
<dbReference type="PROSITE" id="PS51186">
    <property type="entry name" value="GNAT"/>
    <property type="match status" value="1"/>
</dbReference>
<organism evidence="2 3">
    <name type="scientific">Gulbenkiania indica</name>
    <dbReference type="NCBI Taxonomy" id="375574"/>
    <lineage>
        <taxon>Bacteria</taxon>
        <taxon>Pseudomonadati</taxon>
        <taxon>Pseudomonadota</taxon>
        <taxon>Betaproteobacteria</taxon>
        <taxon>Neisseriales</taxon>
        <taxon>Chromobacteriaceae</taxon>
        <taxon>Gulbenkiania</taxon>
    </lineage>
</organism>
<dbReference type="CDD" id="cd04301">
    <property type="entry name" value="NAT_SF"/>
    <property type="match status" value="1"/>
</dbReference>
<dbReference type="STRING" id="375574.GCA_001418035_00962"/>
<dbReference type="AlphaFoldDB" id="A0A0K6GUT4"/>
<dbReference type="SUPFAM" id="SSF55729">
    <property type="entry name" value="Acyl-CoA N-acyltransferases (Nat)"/>
    <property type="match status" value="1"/>
</dbReference>
<dbReference type="InterPro" id="IPR000182">
    <property type="entry name" value="GNAT_dom"/>
</dbReference>
<sequence length="145" mass="16278">MSQSPLHLAFGADPAARALISDGLTLYNTGHVGPYAYEAFELYARDDSGRVMGGLFGQAGMGWLYVDYLWLHPEARHDGLGSRLMAEVEAKARQLGCVGMFLYTYDFQAPDFYRKLGFDYMGELEDCPPGHRRIYLKKRLTPESA</sequence>
<proteinExistence type="predicted"/>
<dbReference type="Proteomes" id="UP000243535">
    <property type="component" value="Unassembled WGS sequence"/>
</dbReference>
<keyword evidence="2" id="KW-0808">Transferase</keyword>
<evidence type="ECO:0000259" key="1">
    <source>
        <dbReference type="PROSITE" id="PS51186"/>
    </source>
</evidence>
<dbReference type="InterPro" id="IPR016181">
    <property type="entry name" value="Acyl_CoA_acyltransferase"/>
</dbReference>
<evidence type="ECO:0000313" key="2">
    <source>
        <dbReference type="EMBL" id="CUA82304.1"/>
    </source>
</evidence>
<protein>
    <submittedName>
        <fullName evidence="2">Acetyltransferase (GNAT) family</fullName>
    </submittedName>
</protein>
<gene>
    <name evidence="2" type="ORF">Ga0061063_1169</name>
</gene>
<evidence type="ECO:0000313" key="3">
    <source>
        <dbReference type="Proteomes" id="UP000243535"/>
    </source>
</evidence>
<dbReference type="Pfam" id="PF00583">
    <property type="entry name" value="Acetyltransf_1"/>
    <property type="match status" value="1"/>
</dbReference>
<accession>A0A0K6GUT4</accession>
<dbReference type="EMBL" id="CYHA01000002">
    <property type="protein sequence ID" value="CUA82304.1"/>
    <property type="molecule type" value="Genomic_DNA"/>
</dbReference>
<name>A0A0K6GUT4_9NEIS</name>